<comment type="caution">
    <text evidence="1">The sequence shown here is derived from an EMBL/GenBank/DDBJ whole genome shotgun (WGS) entry which is preliminary data.</text>
</comment>
<name>A0ABP7P623_9SPHI</name>
<keyword evidence="2" id="KW-1185">Reference proteome</keyword>
<accession>A0ABP7P623</accession>
<proteinExistence type="predicted"/>
<evidence type="ECO:0000313" key="1">
    <source>
        <dbReference type="EMBL" id="GAA3960315.1"/>
    </source>
</evidence>
<organism evidence="1 2">
    <name type="scientific">Mucilaginibacter dorajii</name>
    <dbReference type="NCBI Taxonomy" id="692994"/>
    <lineage>
        <taxon>Bacteria</taxon>
        <taxon>Pseudomonadati</taxon>
        <taxon>Bacteroidota</taxon>
        <taxon>Sphingobacteriia</taxon>
        <taxon>Sphingobacteriales</taxon>
        <taxon>Sphingobacteriaceae</taxon>
        <taxon>Mucilaginibacter</taxon>
    </lineage>
</organism>
<protein>
    <submittedName>
        <fullName evidence="1">Uncharacterized protein</fullName>
    </submittedName>
</protein>
<evidence type="ECO:0000313" key="2">
    <source>
        <dbReference type="Proteomes" id="UP001500742"/>
    </source>
</evidence>
<gene>
    <name evidence="1" type="ORF">GCM10022210_05000</name>
</gene>
<dbReference type="Proteomes" id="UP001500742">
    <property type="component" value="Unassembled WGS sequence"/>
</dbReference>
<dbReference type="EMBL" id="BAAAZC010000004">
    <property type="protein sequence ID" value="GAA3960315.1"/>
    <property type="molecule type" value="Genomic_DNA"/>
</dbReference>
<reference evidence="2" key="1">
    <citation type="journal article" date="2019" name="Int. J. Syst. Evol. Microbiol.">
        <title>The Global Catalogue of Microorganisms (GCM) 10K type strain sequencing project: providing services to taxonomists for standard genome sequencing and annotation.</title>
        <authorList>
            <consortium name="The Broad Institute Genomics Platform"/>
            <consortium name="The Broad Institute Genome Sequencing Center for Infectious Disease"/>
            <person name="Wu L."/>
            <person name="Ma J."/>
        </authorList>
    </citation>
    <scope>NUCLEOTIDE SEQUENCE [LARGE SCALE GENOMIC DNA]</scope>
    <source>
        <strain evidence="2">JCM 16601</strain>
    </source>
</reference>
<sequence>MEVVLTTMQAIQEIVAQEAVTVYKIPFKTSGTTLVTDANIERIN</sequence>